<evidence type="ECO:0000313" key="3">
    <source>
        <dbReference type="Proteomes" id="UP001630127"/>
    </source>
</evidence>
<dbReference type="AlphaFoldDB" id="A0ABD2Y208"/>
<name>A0ABD2Y208_9GENT</name>
<dbReference type="InterPro" id="IPR004332">
    <property type="entry name" value="Transposase_MuDR"/>
</dbReference>
<dbReference type="PANTHER" id="PTHR31973:SF187">
    <property type="entry name" value="MUTATOR TRANSPOSASE MUDRA PROTEIN"/>
    <property type="match status" value="1"/>
</dbReference>
<reference evidence="2 3" key="1">
    <citation type="submission" date="2024-11" db="EMBL/GenBank/DDBJ databases">
        <title>A near-complete genome assembly of Cinchona calisaya.</title>
        <authorList>
            <person name="Lian D.C."/>
            <person name="Zhao X.W."/>
            <person name="Wei L."/>
        </authorList>
    </citation>
    <scope>NUCLEOTIDE SEQUENCE [LARGE SCALE GENOMIC DNA]</scope>
    <source>
        <tissue evidence="2">Nenye</tissue>
    </source>
</reference>
<evidence type="ECO:0000313" key="2">
    <source>
        <dbReference type="EMBL" id="KAL3500786.1"/>
    </source>
</evidence>
<dbReference type="Proteomes" id="UP001630127">
    <property type="component" value="Unassembled WGS sequence"/>
</dbReference>
<accession>A0ABD2Y208</accession>
<dbReference type="EMBL" id="JBJUIK010000016">
    <property type="protein sequence ID" value="KAL3500786.1"/>
    <property type="molecule type" value="Genomic_DNA"/>
</dbReference>
<dbReference type="PANTHER" id="PTHR31973">
    <property type="entry name" value="POLYPROTEIN, PUTATIVE-RELATED"/>
    <property type="match status" value="1"/>
</dbReference>
<organism evidence="2 3">
    <name type="scientific">Cinchona calisaya</name>
    <dbReference type="NCBI Taxonomy" id="153742"/>
    <lineage>
        <taxon>Eukaryota</taxon>
        <taxon>Viridiplantae</taxon>
        <taxon>Streptophyta</taxon>
        <taxon>Embryophyta</taxon>
        <taxon>Tracheophyta</taxon>
        <taxon>Spermatophyta</taxon>
        <taxon>Magnoliopsida</taxon>
        <taxon>eudicotyledons</taxon>
        <taxon>Gunneridae</taxon>
        <taxon>Pentapetalae</taxon>
        <taxon>asterids</taxon>
        <taxon>lamiids</taxon>
        <taxon>Gentianales</taxon>
        <taxon>Rubiaceae</taxon>
        <taxon>Cinchonoideae</taxon>
        <taxon>Cinchoneae</taxon>
        <taxon>Cinchona</taxon>
    </lineage>
</organism>
<protein>
    <recommendedName>
        <fullName evidence="1">Transposase MuDR plant domain-containing protein</fullName>
    </recommendedName>
</protein>
<dbReference type="Pfam" id="PF03108">
    <property type="entry name" value="DBD_Tnp_Mut"/>
    <property type="match status" value="1"/>
</dbReference>
<evidence type="ECO:0000259" key="1">
    <source>
        <dbReference type="Pfam" id="PF03108"/>
    </source>
</evidence>
<comment type="caution">
    <text evidence="2">The sequence shown here is derived from an EMBL/GenBank/DDBJ whole genome shotgun (WGS) entry which is preliminary data.</text>
</comment>
<gene>
    <name evidence="2" type="ORF">ACH5RR_039879</name>
</gene>
<keyword evidence="3" id="KW-1185">Reference proteome</keyword>
<feature type="domain" description="Transposase MuDR plant" evidence="1">
    <location>
        <begin position="2"/>
        <end position="61"/>
    </location>
</feature>
<proteinExistence type="predicted"/>
<sequence length="169" mass="19824">MGFSFPSKDVMKKAIRMHGVNERRDVKFIKDDNDRVRAKCHDPCKWVIYAKRLFDTDTFQVRTYSKRHTCSKSPKREEVDHIKVKVLEQRRKHWKVIGKVKEQFAMLENYTTELLRENPDSTIILRKRTMKLTGTGGGKLLIVVEIDANNGLYPISWALVEIENKDPSF</sequence>